<dbReference type="STRING" id="90262.A0A1X2I861"/>
<dbReference type="Pfam" id="PF07716">
    <property type="entry name" value="bZIP_2"/>
    <property type="match status" value="1"/>
</dbReference>
<dbReference type="SUPFAM" id="SSF57959">
    <property type="entry name" value="Leucine zipper domain"/>
    <property type="match status" value="1"/>
</dbReference>
<evidence type="ECO:0000256" key="1">
    <source>
        <dbReference type="ARBA" id="ARBA00004123"/>
    </source>
</evidence>
<feature type="region of interest" description="Disordered" evidence="7">
    <location>
        <begin position="1"/>
        <end position="34"/>
    </location>
</feature>
<keyword evidence="4" id="KW-0804">Transcription</keyword>
<evidence type="ECO:0000256" key="6">
    <source>
        <dbReference type="SAM" id="Coils"/>
    </source>
</evidence>
<keyword evidence="5" id="KW-0539">Nucleus</keyword>
<evidence type="ECO:0000256" key="7">
    <source>
        <dbReference type="SAM" id="MobiDB-lite"/>
    </source>
</evidence>
<evidence type="ECO:0000313" key="10">
    <source>
        <dbReference type="Proteomes" id="UP000193560"/>
    </source>
</evidence>
<dbReference type="InterPro" id="IPR004827">
    <property type="entry name" value="bZIP"/>
</dbReference>
<gene>
    <name evidence="9" type="ORF">BCR42DRAFT_422464</name>
</gene>
<organism evidence="9 10">
    <name type="scientific">Absidia repens</name>
    <dbReference type="NCBI Taxonomy" id="90262"/>
    <lineage>
        <taxon>Eukaryota</taxon>
        <taxon>Fungi</taxon>
        <taxon>Fungi incertae sedis</taxon>
        <taxon>Mucoromycota</taxon>
        <taxon>Mucoromycotina</taxon>
        <taxon>Mucoromycetes</taxon>
        <taxon>Mucorales</taxon>
        <taxon>Cunninghamellaceae</taxon>
        <taxon>Absidia</taxon>
    </lineage>
</organism>
<dbReference type="Proteomes" id="UP000193560">
    <property type="component" value="Unassembled WGS sequence"/>
</dbReference>
<feature type="coiled-coil region" evidence="6">
    <location>
        <begin position="176"/>
        <end position="203"/>
    </location>
</feature>
<dbReference type="EMBL" id="MCGE01000024">
    <property type="protein sequence ID" value="ORZ10478.1"/>
    <property type="molecule type" value="Genomic_DNA"/>
</dbReference>
<evidence type="ECO:0000313" key="9">
    <source>
        <dbReference type="EMBL" id="ORZ10478.1"/>
    </source>
</evidence>
<dbReference type="GO" id="GO:0000977">
    <property type="term" value="F:RNA polymerase II transcription regulatory region sequence-specific DNA binding"/>
    <property type="evidence" value="ECO:0007669"/>
    <property type="project" value="TreeGrafter"/>
</dbReference>
<sequence>MAPASTHTSPEIATPLDIHLSPSASKADPSHSGVGGTFGTTMGISGVADLDMSEILNSPIFDSPVATMTPMMTPATPHADMFSDMGQHDLPSALAAFVAAVSSSGSSPATTFASPSVPAAAITSVQGMESPSTITRKRSSPDEAATDELPLDDAALKRRKNTDAARRSRLKKVMKMEAFEKRVNDLERMNAQLLLRVAVLDSEKSHLQSKEAVHDSRVQTLEAQLAEAHKALASRSM</sequence>
<dbReference type="Gene3D" id="3.30.160.60">
    <property type="entry name" value="Classic Zinc Finger"/>
    <property type="match status" value="1"/>
</dbReference>
<keyword evidence="2" id="KW-0805">Transcription regulation</keyword>
<dbReference type="PROSITE" id="PS50217">
    <property type="entry name" value="BZIP"/>
    <property type="match status" value="1"/>
</dbReference>
<evidence type="ECO:0000256" key="5">
    <source>
        <dbReference type="ARBA" id="ARBA00023242"/>
    </source>
</evidence>
<evidence type="ECO:0000259" key="8">
    <source>
        <dbReference type="PROSITE" id="PS50217"/>
    </source>
</evidence>
<evidence type="ECO:0000256" key="3">
    <source>
        <dbReference type="ARBA" id="ARBA00023125"/>
    </source>
</evidence>
<protein>
    <recommendedName>
        <fullName evidence="8">BZIP domain-containing protein</fullName>
    </recommendedName>
</protein>
<dbReference type="GO" id="GO:0005634">
    <property type="term" value="C:nucleus"/>
    <property type="evidence" value="ECO:0007669"/>
    <property type="project" value="UniProtKB-SubCell"/>
</dbReference>
<comment type="caution">
    <text evidence="9">The sequence shown here is derived from an EMBL/GenBank/DDBJ whole genome shotgun (WGS) entry which is preliminary data.</text>
</comment>
<evidence type="ECO:0000256" key="4">
    <source>
        <dbReference type="ARBA" id="ARBA00023163"/>
    </source>
</evidence>
<name>A0A1X2I861_9FUNG</name>
<dbReference type="AlphaFoldDB" id="A0A1X2I861"/>
<evidence type="ECO:0000256" key="2">
    <source>
        <dbReference type="ARBA" id="ARBA00023015"/>
    </source>
</evidence>
<dbReference type="InterPro" id="IPR046347">
    <property type="entry name" value="bZIP_sf"/>
</dbReference>
<keyword evidence="6" id="KW-0175">Coiled coil</keyword>
<keyword evidence="10" id="KW-1185">Reference proteome</keyword>
<reference evidence="9 10" key="1">
    <citation type="submission" date="2016-07" db="EMBL/GenBank/DDBJ databases">
        <title>Pervasive Adenine N6-methylation of Active Genes in Fungi.</title>
        <authorList>
            <consortium name="DOE Joint Genome Institute"/>
            <person name="Mondo S.J."/>
            <person name="Dannebaum R.O."/>
            <person name="Kuo R.C."/>
            <person name="Labutti K."/>
            <person name="Haridas S."/>
            <person name="Kuo A."/>
            <person name="Salamov A."/>
            <person name="Ahrendt S.R."/>
            <person name="Lipzen A."/>
            <person name="Sullivan W."/>
            <person name="Andreopoulos W.B."/>
            <person name="Clum A."/>
            <person name="Lindquist E."/>
            <person name="Daum C."/>
            <person name="Ramamoorthy G.K."/>
            <person name="Gryganskyi A."/>
            <person name="Culley D."/>
            <person name="Magnuson J.K."/>
            <person name="James T.Y."/>
            <person name="O'Malley M.A."/>
            <person name="Stajich J.E."/>
            <person name="Spatafora J.W."/>
            <person name="Visel A."/>
            <person name="Grigoriev I.V."/>
        </authorList>
    </citation>
    <scope>NUCLEOTIDE SEQUENCE [LARGE SCALE GENOMIC DNA]</scope>
    <source>
        <strain evidence="9 10">NRRL 1336</strain>
    </source>
</reference>
<dbReference type="OrthoDB" id="2257100at2759"/>
<dbReference type="PANTHER" id="PTHR13044:SF14">
    <property type="entry name" value="CRYPTOCEPHAL, ISOFORM A"/>
    <property type="match status" value="1"/>
</dbReference>
<dbReference type="PROSITE" id="PS00036">
    <property type="entry name" value="BZIP_BASIC"/>
    <property type="match status" value="1"/>
</dbReference>
<keyword evidence="3" id="KW-0238">DNA-binding</keyword>
<proteinExistence type="predicted"/>
<feature type="domain" description="BZIP" evidence="8">
    <location>
        <begin position="157"/>
        <end position="214"/>
    </location>
</feature>
<dbReference type="GO" id="GO:0001228">
    <property type="term" value="F:DNA-binding transcription activator activity, RNA polymerase II-specific"/>
    <property type="evidence" value="ECO:0007669"/>
    <property type="project" value="TreeGrafter"/>
</dbReference>
<dbReference type="PANTHER" id="PTHR13044">
    <property type="entry name" value="ACTIVATING TRANSCRIPTION FACTOR ATF 4/5"/>
    <property type="match status" value="1"/>
</dbReference>
<feature type="compositionally biased region" description="Polar residues" evidence="7">
    <location>
        <begin position="1"/>
        <end position="11"/>
    </location>
</feature>
<dbReference type="SMART" id="SM00338">
    <property type="entry name" value="BRLZ"/>
    <property type="match status" value="1"/>
</dbReference>
<dbReference type="CDD" id="cd12193">
    <property type="entry name" value="bZIP_GCN4"/>
    <property type="match status" value="1"/>
</dbReference>
<accession>A0A1X2I861</accession>
<comment type="subcellular location">
    <subcellularLocation>
        <location evidence="1">Nucleus</location>
    </subcellularLocation>
</comment>